<comment type="caution">
    <text evidence="2">The sequence shown here is derived from an EMBL/GenBank/DDBJ whole genome shotgun (WGS) entry which is preliminary data.</text>
</comment>
<evidence type="ECO:0000256" key="1">
    <source>
        <dbReference type="SAM" id="MobiDB-lite"/>
    </source>
</evidence>
<organism evidence="2 3">
    <name type="scientific">Actinomadura rugatobispora</name>
    <dbReference type="NCBI Taxonomy" id="1994"/>
    <lineage>
        <taxon>Bacteria</taxon>
        <taxon>Bacillati</taxon>
        <taxon>Actinomycetota</taxon>
        <taxon>Actinomycetes</taxon>
        <taxon>Streptosporangiales</taxon>
        <taxon>Thermomonosporaceae</taxon>
        <taxon>Actinomadura</taxon>
    </lineage>
</organism>
<sequence length="484" mass="52768">MKTGAAVGEHGFETVRAVADAILYEGYLLYPYRRSSGKNRVRWQFGVLTPRSWADAHGLVDTTVAGSAESWWQQTECLARATEDATVTCRLRFLQLQRRTVHRRGPDGSHRRVEALGAELPFDEAVPREFDLRVRLGDLLGCERLFSLRAPGGTECEEIAGDGVRGRVLRERWPVSATVRLSAFATCTESPAGEPVGSERAYRLRIRVENGDGTDRSEATRDDVLRWSLLASHTLLAVDRGSFLSLLDPPEWAGRAARGCANVHTFPVLAGPEDRSDLVLSSPILLYDRPRVAPESPGDLHDATEIDEILSLRTLTLTDEEKREARATDARAAAIIDRVDGMPAEVMSRLHGAVRSLAPVSGAGPDPAPAGAGEPPAPDTPWWDPGADASVSPETDRVMVAGVAVSKGSRVRLRPRRRGTDPQDVFLDGRTALVEKVLMDVDDACHLAVSIEDDPAAELNRWYGRYRYFSPDEIVPLAGGAGTG</sequence>
<dbReference type="RefSeq" id="WP_378281846.1">
    <property type="nucleotide sequence ID" value="NZ_JBHSON010000012.1"/>
</dbReference>
<keyword evidence="3" id="KW-1185">Reference proteome</keyword>
<evidence type="ECO:0000313" key="3">
    <source>
        <dbReference type="Proteomes" id="UP001596074"/>
    </source>
</evidence>
<reference evidence="3" key="1">
    <citation type="journal article" date="2019" name="Int. J. Syst. Evol. Microbiol.">
        <title>The Global Catalogue of Microorganisms (GCM) 10K type strain sequencing project: providing services to taxonomists for standard genome sequencing and annotation.</title>
        <authorList>
            <consortium name="The Broad Institute Genomics Platform"/>
            <consortium name="The Broad Institute Genome Sequencing Center for Infectious Disease"/>
            <person name="Wu L."/>
            <person name="Ma J."/>
        </authorList>
    </citation>
    <scope>NUCLEOTIDE SEQUENCE [LARGE SCALE GENOMIC DNA]</scope>
    <source>
        <strain evidence="3">KCTC 42087</strain>
    </source>
</reference>
<feature type="region of interest" description="Disordered" evidence="1">
    <location>
        <begin position="357"/>
        <end position="391"/>
    </location>
</feature>
<gene>
    <name evidence="2" type="ORF">ACFPZN_11470</name>
</gene>
<dbReference type="EMBL" id="JBHSON010000012">
    <property type="protein sequence ID" value="MFC5746229.1"/>
    <property type="molecule type" value="Genomic_DNA"/>
</dbReference>
<evidence type="ECO:0000313" key="2">
    <source>
        <dbReference type="EMBL" id="MFC5746229.1"/>
    </source>
</evidence>
<feature type="compositionally biased region" description="Low complexity" evidence="1">
    <location>
        <begin position="358"/>
        <end position="374"/>
    </location>
</feature>
<proteinExistence type="predicted"/>
<name>A0ABW0ZWD1_9ACTN</name>
<dbReference type="Proteomes" id="UP001596074">
    <property type="component" value="Unassembled WGS sequence"/>
</dbReference>
<accession>A0ABW0ZWD1</accession>
<protein>
    <submittedName>
        <fullName evidence="2">Uncharacterized protein</fullName>
    </submittedName>
</protein>